<dbReference type="AlphaFoldDB" id="A0A7K1LEA1"/>
<feature type="compositionally biased region" description="Basic and acidic residues" evidence="1">
    <location>
        <begin position="226"/>
        <end position="241"/>
    </location>
</feature>
<evidence type="ECO:0000313" key="3">
    <source>
        <dbReference type="EMBL" id="MUN42758.1"/>
    </source>
</evidence>
<comment type="caution">
    <text evidence="3">The sequence shown here is derived from an EMBL/GenBank/DDBJ whole genome shotgun (WGS) entry which is preliminary data.</text>
</comment>
<organism evidence="3 4">
    <name type="scientific">Actinomadura litoris</name>
    <dbReference type="NCBI Taxonomy" id="2678616"/>
    <lineage>
        <taxon>Bacteria</taxon>
        <taxon>Bacillati</taxon>
        <taxon>Actinomycetota</taxon>
        <taxon>Actinomycetes</taxon>
        <taxon>Streptosporangiales</taxon>
        <taxon>Thermomonosporaceae</taxon>
        <taxon>Actinomadura</taxon>
    </lineage>
</organism>
<sequence length="527" mass="57709">MAEAVVVEGHVDEAPTGRVGGTRQRRRRAALWALVAACAAVYASYSLMRLRAFRASSYDLVIFDQAIRSYSRFELPVAMVKGVHNGFGPHFAILGDHFSPVLALLAPLYWIHDGPGTLLVAQAVLFALAIVPIWRYTERRFGAGAAYCAAAAYALSWPVAEALAFDFHEVAFVPVLSALMVERYDAGRRGWAAAAALSLLLVKEDMGLLLVGFGFFLLTRHDPEPGADTRRHRREAGEEGTGHGGWLPRGDRRAGLAYIVGGLVATWVSSRLIIAVFGGDNDYYWAYGSLGPDLPHAAVHALTNPWDVLAVLGTPPHKLGTMALLVLPLLLLPLASPLTLTVLPLLAERMLASRFGNWWEPHYHYNAFIIAVLVMASVDGAARLRRRLWPRARARLPAALPAAAMLTAAVVCVPFFAFVHLADPALWRRNDRARAAASAAARIPDGALVESANAIGPALSPRARVLLWDGQPRRAPWVIADVERLEFPFRTLAEQRRRVESLLAGGYREVYRADGYIVLHRDVADPW</sequence>
<dbReference type="Pfam" id="PF09852">
    <property type="entry name" value="DUF2079"/>
    <property type="match status" value="1"/>
</dbReference>
<protein>
    <submittedName>
        <fullName evidence="3">DUF2079 domain-containing protein</fullName>
    </submittedName>
</protein>
<reference evidence="3 4" key="1">
    <citation type="submission" date="2019-11" db="EMBL/GenBank/DDBJ databases">
        <authorList>
            <person name="Cao P."/>
        </authorList>
    </citation>
    <scope>NUCLEOTIDE SEQUENCE [LARGE SCALE GENOMIC DNA]</scope>
    <source>
        <strain evidence="3 4">NEAU-AAG5</strain>
    </source>
</reference>
<evidence type="ECO:0000313" key="4">
    <source>
        <dbReference type="Proteomes" id="UP000432015"/>
    </source>
</evidence>
<keyword evidence="4" id="KW-1185">Reference proteome</keyword>
<feature type="region of interest" description="Disordered" evidence="1">
    <location>
        <begin position="226"/>
        <end position="247"/>
    </location>
</feature>
<keyword evidence="2" id="KW-0472">Membrane</keyword>
<keyword evidence="2" id="KW-1133">Transmembrane helix</keyword>
<feature type="transmembrane region" description="Helical" evidence="2">
    <location>
        <begin position="322"/>
        <end position="343"/>
    </location>
</feature>
<proteinExistence type="predicted"/>
<feature type="transmembrane region" description="Helical" evidence="2">
    <location>
        <begin position="256"/>
        <end position="277"/>
    </location>
</feature>
<gene>
    <name evidence="3" type="ORF">GNZ18_40145</name>
</gene>
<evidence type="ECO:0000256" key="1">
    <source>
        <dbReference type="SAM" id="MobiDB-lite"/>
    </source>
</evidence>
<dbReference type="EMBL" id="WOFH01000024">
    <property type="protein sequence ID" value="MUN42758.1"/>
    <property type="molecule type" value="Genomic_DNA"/>
</dbReference>
<feature type="transmembrane region" description="Helical" evidence="2">
    <location>
        <begin position="117"/>
        <end position="134"/>
    </location>
</feature>
<dbReference type="Proteomes" id="UP000432015">
    <property type="component" value="Unassembled WGS sequence"/>
</dbReference>
<feature type="transmembrane region" description="Helical" evidence="2">
    <location>
        <begin position="29"/>
        <end position="48"/>
    </location>
</feature>
<accession>A0A7K1LEA1</accession>
<dbReference type="RefSeq" id="WP_156222742.1">
    <property type="nucleotide sequence ID" value="NZ_WOFH01000024.1"/>
</dbReference>
<feature type="transmembrane region" description="Helical" evidence="2">
    <location>
        <begin position="396"/>
        <end position="422"/>
    </location>
</feature>
<keyword evidence="2" id="KW-0812">Transmembrane</keyword>
<feature type="transmembrane region" description="Helical" evidence="2">
    <location>
        <begin position="363"/>
        <end position="384"/>
    </location>
</feature>
<dbReference type="InterPro" id="IPR018650">
    <property type="entry name" value="STSV1_Orf64"/>
</dbReference>
<evidence type="ECO:0000256" key="2">
    <source>
        <dbReference type="SAM" id="Phobius"/>
    </source>
</evidence>
<feature type="transmembrane region" description="Helical" evidence="2">
    <location>
        <begin position="141"/>
        <end position="157"/>
    </location>
</feature>
<name>A0A7K1LEA1_9ACTN</name>